<accession>A0ABT1FD53</accession>
<dbReference type="Proteomes" id="UP001204615">
    <property type="component" value="Unassembled WGS sequence"/>
</dbReference>
<organism evidence="1 2">
    <name type="scientific">Dyella lutea</name>
    <dbReference type="NCBI Taxonomy" id="2950441"/>
    <lineage>
        <taxon>Bacteria</taxon>
        <taxon>Pseudomonadati</taxon>
        <taxon>Pseudomonadota</taxon>
        <taxon>Gammaproteobacteria</taxon>
        <taxon>Lysobacterales</taxon>
        <taxon>Rhodanobacteraceae</taxon>
        <taxon>Dyella</taxon>
    </lineage>
</organism>
<dbReference type="EMBL" id="JAMZEK010000002">
    <property type="protein sequence ID" value="MCP1374177.1"/>
    <property type="molecule type" value="Genomic_DNA"/>
</dbReference>
<sequence length="86" mass="9147">MPHFALTKQGYEQLIEACGGSPPSPLWVNAGILSSSELATLRAQGLNVTEFARSVPLQGQGLCAAIDTIEEHHPGSSIWVEHVAQP</sequence>
<dbReference type="RefSeq" id="WP_253566000.1">
    <property type="nucleotide sequence ID" value="NZ_JAMZEK010000002.1"/>
</dbReference>
<keyword evidence="2" id="KW-1185">Reference proteome</keyword>
<gene>
    <name evidence="1" type="ORF">NC595_08890</name>
</gene>
<name>A0ABT1FD53_9GAMM</name>
<reference evidence="1 2" key="1">
    <citation type="submission" date="2022-06" db="EMBL/GenBank/DDBJ databases">
        <title>Dyella sp. Sa strain:Sa Genome sequencing.</title>
        <authorList>
            <person name="Park S."/>
        </authorList>
    </citation>
    <scope>NUCLEOTIDE SEQUENCE [LARGE SCALE GENOMIC DNA]</scope>
    <source>
        <strain evidence="1 2">Sa</strain>
    </source>
</reference>
<evidence type="ECO:0000313" key="2">
    <source>
        <dbReference type="Proteomes" id="UP001204615"/>
    </source>
</evidence>
<comment type="caution">
    <text evidence="1">The sequence shown here is derived from an EMBL/GenBank/DDBJ whole genome shotgun (WGS) entry which is preliminary data.</text>
</comment>
<protein>
    <submittedName>
        <fullName evidence="1">Uncharacterized protein</fullName>
    </submittedName>
</protein>
<evidence type="ECO:0000313" key="1">
    <source>
        <dbReference type="EMBL" id="MCP1374177.1"/>
    </source>
</evidence>
<proteinExistence type="predicted"/>